<feature type="region of interest" description="Disordered" evidence="1">
    <location>
        <begin position="1"/>
        <end position="24"/>
    </location>
</feature>
<organism evidence="3 4">
    <name type="scientific">Roseovarius indicus</name>
    <dbReference type="NCBI Taxonomy" id="540747"/>
    <lineage>
        <taxon>Bacteria</taxon>
        <taxon>Pseudomonadati</taxon>
        <taxon>Pseudomonadota</taxon>
        <taxon>Alphaproteobacteria</taxon>
        <taxon>Rhodobacterales</taxon>
        <taxon>Roseobacteraceae</taxon>
        <taxon>Roseovarius</taxon>
    </lineage>
</organism>
<gene>
    <name evidence="3" type="ORF">RIdsm_04260</name>
</gene>
<dbReference type="EMBL" id="CP031598">
    <property type="protein sequence ID" value="QEW28429.1"/>
    <property type="molecule type" value="Genomic_DNA"/>
</dbReference>
<dbReference type="PANTHER" id="PTHR35893:SF3">
    <property type="entry name" value="INNER MEMBRANE PROTEIN"/>
    <property type="match status" value="1"/>
</dbReference>
<evidence type="ECO:0000313" key="3">
    <source>
        <dbReference type="EMBL" id="QEW28429.1"/>
    </source>
</evidence>
<dbReference type="GO" id="GO:0043022">
    <property type="term" value="F:ribosome binding"/>
    <property type="evidence" value="ECO:0007669"/>
    <property type="project" value="InterPro"/>
</dbReference>
<proteinExistence type="predicted"/>
<reference evidence="3 4" key="1">
    <citation type="submission" date="2018-08" db="EMBL/GenBank/DDBJ databases">
        <title>Genetic Globetrotter - A new plasmid hitch-hiking vast phylogenetic and geographic distances.</title>
        <authorList>
            <person name="Vollmers J."/>
            <person name="Petersen J."/>
        </authorList>
    </citation>
    <scope>NUCLEOTIDE SEQUENCE [LARGE SCALE GENOMIC DNA]</scope>
    <source>
        <strain evidence="3 4">DSM 26383</strain>
    </source>
</reference>
<feature type="domain" description="DUF883" evidence="2">
    <location>
        <begin position="89"/>
        <end position="116"/>
    </location>
</feature>
<evidence type="ECO:0000259" key="2">
    <source>
        <dbReference type="Pfam" id="PF19029"/>
    </source>
</evidence>
<evidence type="ECO:0000313" key="4">
    <source>
        <dbReference type="Proteomes" id="UP000325785"/>
    </source>
</evidence>
<dbReference type="InterPro" id="IPR010279">
    <property type="entry name" value="YqjD/ElaB"/>
</dbReference>
<dbReference type="Proteomes" id="UP000325785">
    <property type="component" value="Chromosome"/>
</dbReference>
<name>A0A5P3AGE2_9RHOB</name>
<protein>
    <recommendedName>
        <fullName evidence="2">DUF883 domain-containing protein</fullName>
    </recommendedName>
</protein>
<dbReference type="PANTHER" id="PTHR35893">
    <property type="entry name" value="INNER MEMBRANE PROTEIN-RELATED"/>
    <property type="match status" value="1"/>
</dbReference>
<dbReference type="AlphaFoldDB" id="A0A5P3AGE2"/>
<dbReference type="RefSeq" id="WP_244955842.1">
    <property type="nucleotide sequence ID" value="NZ_CP031598.1"/>
</dbReference>
<evidence type="ECO:0000256" key="1">
    <source>
        <dbReference type="SAM" id="MobiDB-lite"/>
    </source>
</evidence>
<dbReference type="Pfam" id="PF19029">
    <property type="entry name" value="DUF883_C"/>
    <property type="match status" value="1"/>
</dbReference>
<accession>A0A5P3AGE2</accession>
<dbReference type="KEGG" id="rid:RIdsm_04260"/>
<dbReference type="InterPro" id="IPR043605">
    <property type="entry name" value="DUF883_C"/>
</dbReference>
<sequence>MEHEKETDMARANSTESPQSELDDLSAQIATLKQDVSNLTKSLGELGTASKEAAKNGARRKAGEFRDAGEAQFNAARDQAEQYGQYAADTVRQQPAASMAVAVGVGFVLGMLTSRR</sequence>